<sequence length="477" mass="50928">MFKVKNKTVSGMFLLGSLLLASGTAFALHPDLVVPEKVECKVKACQEILRLGNKYQVEGLFSKEFQAGKAACSRMDVALAVHLLTEKMAEKVVKEGNQAVDKEDLLLLSDLKEELRAEMLLVGTRTFQSRNEDLGTRFTALTRNIALSGGMVGVLQGSIGNKPKDSTDVVGRADLVFNFKVGESTIAVIDVEATGGDGIDSKVASFSGLNGVAGSTGDRVRFREAWLEHSALNDRLLFTAGKVDLSNYFDSNAVAGDENSQFLSGAFVHSAVLPFPANGPGARIQAKLAEPLTFGIGYGSGDADSADSSDSADIFDHGFGIAELDYRHKAGDLEGNYRVYAAFDGAPADGAGKLVAKNAYSVGVSFDQQVTDKLTLFARYGQRDKDVYAATRAWSAGGHYQGLIAGRKDDVLGFAFGQVKAARTVADAQEKLAEVYYRYKVSDQIEISPVAQYLVNPAGIGASDNVVALALRAKISF</sequence>
<name>A0A6V8MYG8_9BACT</name>
<comment type="similarity">
    <text evidence="1 2">Belongs to the OprB family.</text>
</comment>
<keyword evidence="2" id="KW-0732">Signal</keyword>
<reference evidence="4" key="3">
    <citation type="submission" date="2022-04" db="EMBL/GenBank/DDBJ databases">
        <authorList>
            <person name="Liu G."/>
        </authorList>
    </citation>
    <scope>NUCLEOTIDE SEQUENCE</scope>
    <source>
        <strain evidence="4">RG22</strain>
    </source>
</reference>
<feature type="signal peptide" evidence="2">
    <location>
        <begin position="1"/>
        <end position="27"/>
    </location>
</feature>
<dbReference type="GO" id="GO:0008643">
    <property type="term" value="P:carbohydrate transport"/>
    <property type="evidence" value="ECO:0007669"/>
    <property type="project" value="InterPro"/>
</dbReference>
<reference evidence="5" key="1">
    <citation type="submission" date="2020-06" db="EMBL/GenBank/DDBJ databases">
        <title>Draft genomic sequecing of Geomonas sp. Red736.</title>
        <authorList>
            <person name="Itoh H."/>
            <person name="Xu Z.X."/>
            <person name="Ushijima N."/>
            <person name="Masuda Y."/>
            <person name="Shiratori Y."/>
            <person name="Senoo K."/>
        </authorList>
    </citation>
    <scope>NUCLEOTIDE SEQUENCE [LARGE SCALE GENOMIC DNA]</scope>
    <source>
        <strain evidence="5">Red736</strain>
    </source>
</reference>
<organism evidence="3 5">
    <name type="scientific">Geomonas paludis</name>
    <dbReference type="NCBI Taxonomy" id="2740185"/>
    <lineage>
        <taxon>Bacteria</taxon>
        <taxon>Pseudomonadati</taxon>
        <taxon>Thermodesulfobacteriota</taxon>
        <taxon>Desulfuromonadia</taxon>
        <taxon>Geobacterales</taxon>
        <taxon>Geobacteraceae</taxon>
        <taxon>Geomonas</taxon>
    </lineage>
</organism>
<gene>
    <name evidence="3" type="ORF">GMPD_31870</name>
    <name evidence="4" type="ORF">M1B72_02280</name>
</gene>
<dbReference type="AlphaFoldDB" id="A0A6V8MYG8"/>
<keyword evidence="6" id="KW-1185">Reference proteome</keyword>
<evidence type="ECO:0000313" key="6">
    <source>
        <dbReference type="Proteomes" id="UP000831485"/>
    </source>
</evidence>
<evidence type="ECO:0000313" key="5">
    <source>
        <dbReference type="Proteomes" id="UP000568888"/>
    </source>
</evidence>
<dbReference type="InterPro" id="IPR007049">
    <property type="entry name" value="Carb-sel_porin_OprB"/>
</dbReference>
<dbReference type="PANTHER" id="PTHR37944:SF1">
    <property type="entry name" value="PORIN B"/>
    <property type="match status" value="1"/>
</dbReference>
<evidence type="ECO:0000313" key="4">
    <source>
        <dbReference type="EMBL" id="UPU36551.1"/>
    </source>
</evidence>
<feature type="chain" id="PRO_5028517944" evidence="2">
    <location>
        <begin position="28"/>
        <end position="477"/>
    </location>
</feature>
<dbReference type="Pfam" id="PF04966">
    <property type="entry name" value="OprB"/>
    <property type="match status" value="1"/>
</dbReference>
<dbReference type="Gene3D" id="2.40.160.180">
    <property type="entry name" value="Carbohydrate-selective porin OprB"/>
    <property type="match status" value="1"/>
</dbReference>
<dbReference type="InterPro" id="IPR052932">
    <property type="entry name" value="OprB_Porin"/>
</dbReference>
<reference evidence="3" key="2">
    <citation type="journal article" date="2021" name="Int. J. Syst. Evol. Microbiol.">
        <title>Geomonas silvestris sp. nov., Geomonas paludis sp. nov. and Geomonas limicola sp. nov., isolated from terrestrial environments, and emended description of the genus Geomonas.</title>
        <authorList>
            <person name="Itoh H."/>
            <person name="Xu Z."/>
            <person name="Masuda Y."/>
            <person name="Ushijima N."/>
            <person name="Hayakawa C."/>
            <person name="Shiratori Y."/>
            <person name="Senoo K."/>
        </authorList>
    </citation>
    <scope>NUCLEOTIDE SEQUENCE</scope>
    <source>
        <strain evidence="3">Red736</strain>
    </source>
</reference>
<dbReference type="GO" id="GO:0016020">
    <property type="term" value="C:membrane"/>
    <property type="evidence" value="ECO:0007669"/>
    <property type="project" value="InterPro"/>
</dbReference>
<dbReference type="EMBL" id="CP096574">
    <property type="protein sequence ID" value="UPU36551.1"/>
    <property type="molecule type" value="Genomic_DNA"/>
</dbReference>
<dbReference type="PANTHER" id="PTHR37944">
    <property type="entry name" value="PORIN B"/>
    <property type="match status" value="1"/>
</dbReference>
<evidence type="ECO:0000256" key="1">
    <source>
        <dbReference type="ARBA" id="ARBA00008769"/>
    </source>
</evidence>
<dbReference type="GO" id="GO:0015288">
    <property type="term" value="F:porin activity"/>
    <property type="evidence" value="ECO:0007669"/>
    <property type="project" value="InterPro"/>
</dbReference>
<dbReference type="EMBL" id="BLXY01000008">
    <property type="protein sequence ID" value="GFO65268.1"/>
    <property type="molecule type" value="Genomic_DNA"/>
</dbReference>
<proteinExistence type="inferred from homology"/>
<dbReference type="Proteomes" id="UP000831485">
    <property type="component" value="Chromosome"/>
</dbReference>
<evidence type="ECO:0000256" key="2">
    <source>
        <dbReference type="RuleBase" id="RU363072"/>
    </source>
</evidence>
<dbReference type="SUPFAM" id="SSF56935">
    <property type="entry name" value="Porins"/>
    <property type="match status" value="1"/>
</dbReference>
<evidence type="ECO:0000313" key="3">
    <source>
        <dbReference type="EMBL" id="GFO65268.1"/>
    </source>
</evidence>
<protein>
    <submittedName>
        <fullName evidence="3 4">Porin</fullName>
    </submittedName>
</protein>
<dbReference type="Proteomes" id="UP000568888">
    <property type="component" value="Unassembled WGS sequence"/>
</dbReference>
<accession>A0A6V8MYG8</accession>
<dbReference type="InterPro" id="IPR038673">
    <property type="entry name" value="OprB_sf"/>
</dbReference>
<dbReference type="RefSeq" id="WP_183349187.1">
    <property type="nucleotide sequence ID" value="NZ_BLXY01000008.1"/>
</dbReference>